<organism evidence="1 2">
    <name type="scientific">Clunio marinus</name>
    <dbReference type="NCBI Taxonomy" id="568069"/>
    <lineage>
        <taxon>Eukaryota</taxon>
        <taxon>Metazoa</taxon>
        <taxon>Ecdysozoa</taxon>
        <taxon>Arthropoda</taxon>
        <taxon>Hexapoda</taxon>
        <taxon>Insecta</taxon>
        <taxon>Pterygota</taxon>
        <taxon>Neoptera</taxon>
        <taxon>Endopterygota</taxon>
        <taxon>Diptera</taxon>
        <taxon>Nematocera</taxon>
        <taxon>Chironomoidea</taxon>
        <taxon>Chironomidae</taxon>
        <taxon>Clunio</taxon>
    </lineage>
</organism>
<protein>
    <submittedName>
        <fullName evidence="1">CLUMA_CG016775, isoform A</fullName>
    </submittedName>
</protein>
<reference evidence="1 2" key="1">
    <citation type="submission" date="2015-04" db="EMBL/GenBank/DDBJ databases">
        <authorList>
            <person name="Syromyatnikov M.Y."/>
            <person name="Popov V.N."/>
        </authorList>
    </citation>
    <scope>NUCLEOTIDE SEQUENCE [LARGE SCALE GENOMIC DNA]</scope>
</reference>
<accession>A0A1J1IU83</accession>
<dbReference type="EMBL" id="CVRI01000059">
    <property type="protein sequence ID" value="CRL03672.1"/>
    <property type="molecule type" value="Genomic_DNA"/>
</dbReference>
<dbReference type="Proteomes" id="UP000183832">
    <property type="component" value="Unassembled WGS sequence"/>
</dbReference>
<name>A0A1J1IU83_9DIPT</name>
<gene>
    <name evidence="1" type="ORF">CLUMA_CG016775</name>
</gene>
<evidence type="ECO:0000313" key="2">
    <source>
        <dbReference type="Proteomes" id="UP000183832"/>
    </source>
</evidence>
<dbReference type="AlphaFoldDB" id="A0A1J1IU83"/>
<proteinExistence type="predicted"/>
<sequence>MEENSKADKTGKFVSANSDIGATRRFKLLKNFLFVMLSVKKSREKIFHYFTYILDRHQDEICCFWFSM</sequence>
<keyword evidence="2" id="KW-1185">Reference proteome</keyword>
<evidence type="ECO:0000313" key="1">
    <source>
        <dbReference type="EMBL" id="CRL03672.1"/>
    </source>
</evidence>